<accession>A0A7J4KSW8</accession>
<dbReference type="Gene3D" id="3.40.50.620">
    <property type="entry name" value="HUPs"/>
    <property type="match status" value="1"/>
</dbReference>
<evidence type="ECO:0000256" key="4">
    <source>
        <dbReference type="ARBA" id="ARBA00022741"/>
    </source>
</evidence>
<dbReference type="GO" id="GO:0005737">
    <property type="term" value="C:cytoplasm"/>
    <property type="evidence" value="ECO:0007669"/>
    <property type="project" value="UniProtKB-SubCell"/>
</dbReference>
<keyword evidence="4 8" id="KW-0547">Nucleotide-binding</keyword>
<gene>
    <name evidence="8" type="primary">trpS</name>
    <name evidence="10" type="ORF">HA227_02350</name>
    <name evidence="11" type="ORF">J4478_02200</name>
</gene>
<dbReference type="PANTHER" id="PTHR10055:SF1">
    <property type="entry name" value="TRYPTOPHAN--TRNA LIGASE, CYTOPLASMIC"/>
    <property type="match status" value="1"/>
</dbReference>
<dbReference type="EMBL" id="DUFJ01000058">
    <property type="protein sequence ID" value="HIH33073.1"/>
    <property type="molecule type" value="Genomic_DNA"/>
</dbReference>
<evidence type="ECO:0000256" key="8">
    <source>
        <dbReference type="HAMAP-Rule" id="MF_00140"/>
    </source>
</evidence>
<sequence length="371" mass="42298">MAEKMVVTPWETRGEIDYDKLIKEFGTEKLAEELVKKIEKKAGKSTHFLRRKIYFSHRGLKKILEDLDNGKDFVLYTGRGPSGETHLGHLLPYLFTKYLQDAFNAKLYYELTDDEKFFTKEKLSLKECTGFAYDNALDFIACGFKSENTRIIIDTKDIGLLYPIAAKVAEKTTFSTAKAVFGFSNETNIGWIFFPAIQASVAFIESELKGKRVNCLIPCGIEQDPYWRIARDVAEKLGYPKPGAIHGKFLPGLKQGGKMSASDPSSAIWVTDSEKEVDKKIGNAFTGGRATVEEQRRLGGNPEACNVHAYYFFLFEQDDEKLARLYDDCRKGKILCGECKKDLAKRVNAFLKEHMKRREEARKHLKEYLLK</sequence>
<dbReference type="Gene3D" id="1.10.240.10">
    <property type="entry name" value="Tyrosyl-Transfer RNA Synthetase"/>
    <property type="match status" value="1"/>
</dbReference>
<dbReference type="InterPro" id="IPR002306">
    <property type="entry name" value="Trp-tRNA-ligase"/>
</dbReference>
<dbReference type="NCBIfam" id="TIGR00233">
    <property type="entry name" value="trpS"/>
    <property type="match status" value="1"/>
</dbReference>
<protein>
    <recommendedName>
        <fullName evidence="8">Tryptophan--tRNA ligase</fullName>
        <ecNumber evidence="8">6.1.1.2</ecNumber>
    </recommendedName>
    <alternativeName>
        <fullName evidence="8">Tryptophanyl-tRNA synthetase</fullName>
        <shortName evidence="8">TrpRS</shortName>
    </alternativeName>
</protein>
<dbReference type="InterPro" id="IPR020653">
    <property type="entry name" value="Tryptophan-tRNA-ligase_arc"/>
</dbReference>
<organism evidence="10 12">
    <name type="scientific">Candidatus Iainarchaeum sp</name>
    <dbReference type="NCBI Taxonomy" id="3101447"/>
    <lineage>
        <taxon>Archaea</taxon>
        <taxon>Candidatus Iainarchaeota</taxon>
        <taxon>Candidatus Iainarchaeia</taxon>
        <taxon>Candidatus Iainarchaeales</taxon>
        <taxon>Candidatus Iainarchaeaceae</taxon>
        <taxon>Candidatus Iainarchaeum</taxon>
    </lineage>
</organism>
<proteinExistence type="inferred from homology"/>
<dbReference type="GO" id="GO:0005524">
    <property type="term" value="F:ATP binding"/>
    <property type="evidence" value="ECO:0007669"/>
    <property type="project" value="UniProtKB-UniRule"/>
</dbReference>
<comment type="similarity">
    <text evidence="1 8 9">Belongs to the class-I aminoacyl-tRNA synthetase family.</text>
</comment>
<evidence type="ECO:0000256" key="3">
    <source>
        <dbReference type="ARBA" id="ARBA00022598"/>
    </source>
</evidence>
<comment type="catalytic activity">
    <reaction evidence="8">
        <text>tRNA(Trp) + L-tryptophan + ATP = L-tryptophyl-tRNA(Trp) + AMP + diphosphate + H(+)</text>
        <dbReference type="Rhea" id="RHEA:24080"/>
        <dbReference type="Rhea" id="RHEA-COMP:9671"/>
        <dbReference type="Rhea" id="RHEA-COMP:9705"/>
        <dbReference type="ChEBI" id="CHEBI:15378"/>
        <dbReference type="ChEBI" id="CHEBI:30616"/>
        <dbReference type="ChEBI" id="CHEBI:33019"/>
        <dbReference type="ChEBI" id="CHEBI:57912"/>
        <dbReference type="ChEBI" id="CHEBI:78442"/>
        <dbReference type="ChEBI" id="CHEBI:78535"/>
        <dbReference type="ChEBI" id="CHEBI:456215"/>
        <dbReference type="EC" id="6.1.1.2"/>
    </reaction>
</comment>
<keyword evidence="6 8" id="KW-0648">Protein biosynthesis</keyword>
<dbReference type="NCBIfam" id="NF008927">
    <property type="entry name" value="PRK12285.1-4"/>
    <property type="match status" value="1"/>
</dbReference>
<evidence type="ECO:0000256" key="1">
    <source>
        <dbReference type="ARBA" id="ARBA00005594"/>
    </source>
</evidence>
<evidence type="ECO:0000313" key="10">
    <source>
        <dbReference type="EMBL" id="HIH33073.1"/>
    </source>
</evidence>
<dbReference type="EC" id="6.1.1.2" evidence="8"/>
<reference evidence="11" key="2">
    <citation type="submission" date="2021-03" db="EMBL/GenBank/DDBJ databases">
        <authorList>
            <person name="Jaffe A."/>
        </authorList>
    </citation>
    <scope>NUCLEOTIDE SEQUENCE</scope>
    <source>
        <strain evidence="11">RIFCSPLOWO2_01_FULL_43_13</strain>
    </source>
</reference>
<evidence type="ECO:0000313" key="12">
    <source>
        <dbReference type="Proteomes" id="UP000527315"/>
    </source>
</evidence>
<evidence type="ECO:0000256" key="6">
    <source>
        <dbReference type="ARBA" id="ARBA00022917"/>
    </source>
</evidence>
<dbReference type="GO" id="GO:0006436">
    <property type="term" value="P:tryptophanyl-tRNA aminoacylation"/>
    <property type="evidence" value="ECO:0007669"/>
    <property type="project" value="UniProtKB-UniRule"/>
</dbReference>
<keyword evidence="7 8" id="KW-0030">Aminoacyl-tRNA synthetase</keyword>
<dbReference type="Pfam" id="PF00579">
    <property type="entry name" value="tRNA-synt_1b"/>
    <property type="match status" value="1"/>
</dbReference>
<evidence type="ECO:0000313" key="11">
    <source>
        <dbReference type="EMBL" id="MBS3058190.1"/>
    </source>
</evidence>
<evidence type="ECO:0000256" key="2">
    <source>
        <dbReference type="ARBA" id="ARBA00022490"/>
    </source>
</evidence>
<dbReference type="Proteomes" id="UP000527315">
    <property type="component" value="Unassembled WGS sequence"/>
</dbReference>
<dbReference type="InterPro" id="IPR014729">
    <property type="entry name" value="Rossmann-like_a/b/a_fold"/>
</dbReference>
<evidence type="ECO:0000256" key="7">
    <source>
        <dbReference type="ARBA" id="ARBA00023146"/>
    </source>
</evidence>
<keyword evidence="3 8" id="KW-0436">Ligase</keyword>
<comment type="subcellular location">
    <subcellularLocation>
        <location evidence="8">Cytoplasm</location>
    </subcellularLocation>
</comment>
<evidence type="ECO:0000256" key="5">
    <source>
        <dbReference type="ARBA" id="ARBA00022840"/>
    </source>
</evidence>
<dbReference type="PANTHER" id="PTHR10055">
    <property type="entry name" value="TRYPTOPHANYL-TRNA SYNTHETASE"/>
    <property type="match status" value="1"/>
</dbReference>
<comment type="caution">
    <text evidence="10">The sequence shown here is derived from an EMBL/GenBank/DDBJ whole genome shotgun (WGS) entry which is preliminary data.</text>
</comment>
<dbReference type="CDD" id="cd00806">
    <property type="entry name" value="TrpRS_core"/>
    <property type="match status" value="1"/>
</dbReference>
<reference evidence="10" key="1">
    <citation type="journal article" date="2020" name="bioRxiv">
        <title>A rank-normalized archaeal taxonomy based on genome phylogeny resolves widespread incomplete and uneven classifications.</title>
        <authorList>
            <person name="Rinke C."/>
            <person name="Chuvochina M."/>
            <person name="Mussig A.J."/>
            <person name="Chaumeil P.-A."/>
            <person name="Waite D.W."/>
            <person name="Whitman W.B."/>
            <person name="Parks D.H."/>
            <person name="Hugenholtz P."/>
        </authorList>
    </citation>
    <scope>NUCLEOTIDE SEQUENCE</scope>
    <source>
        <strain evidence="10">UBA10036</strain>
    </source>
</reference>
<dbReference type="GO" id="GO:0004830">
    <property type="term" value="F:tryptophan-tRNA ligase activity"/>
    <property type="evidence" value="ECO:0007669"/>
    <property type="project" value="UniProtKB-UniRule"/>
</dbReference>
<dbReference type="InterPro" id="IPR002305">
    <property type="entry name" value="aa-tRNA-synth_Ic"/>
</dbReference>
<dbReference type="HAMAP" id="MF_00140_A">
    <property type="entry name" value="Trp_tRNA_synth_A"/>
    <property type="match status" value="1"/>
</dbReference>
<name>A0A7J4KSW8_9ARCH</name>
<feature type="short sequence motif" description="'KMSKS' region" evidence="8">
    <location>
        <begin position="258"/>
        <end position="262"/>
    </location>
</feature>
<comment type="caution">
    <text evidence="8">Lacks conserved residue(s) required for the propagation of feature annotation.</text>
</comment>
<dbReference type="EMBL" id="JAGVWB010000013">
    <property type="protein sequence ID" value="MBS3058190.1"/>
    <property type="molecule type" value="Genomic_DNA"/>
</dbReference>
<dbReference type="PRINTS" id="PR01039">
    <property type="entry name" value="TRNASYNTHTRP"/>
</dbReference>
<keyword evidence="5 8" id="KW-0067">ATP-binding</keyword>
<comment type="function">
    <text evidence="8">Catalyzes the attachment of tryptophan to tRNA(Trp).</text>
</comment>
<evidence type="ECO:0000256" key="9">
    <source>
        <dbReference type="RuleBase" id="RU363036"/>
    </source>
</evidence>
<dbReference type="Proteomes" id="UP000680185">
    <property type="component" value="Unassembled WGS sequence"/>
</dbReference>
<dbReference type="SUPFAM" id="SSF52374">
    <property type="entry name" value="Nucleotidylyl transferase"/>
    <property type="match status" value="1"/>
</dbReference>
<keyword evidence="2 8" id="KW-0963">Cytoplasm</keyword>
<reference evidence="11" key="3">
    <citation type="submission" date="2021-05" db="EMBL/GenBank/DDBJ databases">
        <title>Protein family content uncovers lineage relationships and bacterial pathway maintenance mechanisms in DPANN archaea.</title>
        <authorList>
            <person name="Castelle C.J."/>
            <person name="Meheust R."/>
            <person name="Jaffe A.L."/>
            <person name="Seitz K."/>
            <person name="Gong X."/>
            <person name="Baker B.J."/>
            <person name="Banfield J.F."/>
        </authorList>
    </citation>
    <scope>NUCLEOTIDE SEQUENCE</scope>
    <source>
        <strain evidence="11">RIFCSPLOWO2_01_FULL_43_13</strain>
    </source>
</reference>
<dbReference type="AlphaFoldDB" id="A0A7J4KSW8"/>